<name>A0AA40FFG4_9HYME</name>
<comment type="caution">
    <text evidence="1">The sequence shown here is derived from an EMBL/GenBank/DDBJ whole genome shotgun (WGS) entry which is preliminary data.</text>
</comment>
<sequence>MFPFSNFETCQDDITLMGRKRRMMVFCQRSLVKVISRGTPSWQPFTGALRIRGKGKESSSESCSGPERMKFHGRFRRTRTAEFVESDESEATNKGEILLDELLTPRQDFHSRSKTSNQHLARLTHRM</sequence>
<accession>A0AA40FFG4</accession>
<keyword evidence="2" id="KW-1185">Reference proteome</keyword>
<reference evidence="1" key="1">
    <citation type="submission" date="2021-10" db="EMBL/GenBank/DDBJ databases">
        <title>Melipona bicolor Genome sequencing and assembly.</title>
        <authorList>
            <person name="Araujo N.S."/>
            <person name="Arias M.C."/>
        </authorList>
    </citation>
    <scope>NUCLEOTIDE SEQUENCE</scope>
    <source>
        <strain evidence="1">USP_2M_L1-L4_2017</strain>
        <tissue evidence="1">Whole body</tissue>
    </source>
</reference>
<organism evidence="1 2">
    <name type="scientific">Melipona bicolor</name>
    <dbReference type="NCBI Taxonomy" id="60889"/>
    <lineage>
        <taxon>Eukaryota</taxon>
        <taxon>Metazoa</taxon>
        <taxon>Ecdysozoa</taxon>
        <taxon>Arthropoda</taxon>
        <taxon>Hexapoda</taxon>
        <taxon>Insecta</taxon>
        <taxon>Pterygota</taxon>
        <taxon>Neoptera</taxon>
        <taxon>Endopterygota</taxon>
        <taxon>Hymenoptera</taxon>
        <taxon>Apocrita</taxon>
        <taxon>Aculeata</taxon>
        <taxon>Apoidea</taxon>
        <taxon>Anthophila</taxon>
        <taxon>Apidae</taxon>
        <taxon>Melipona</taxon>
    </lineage>
</organism>
<evidence type="ECO:0000313" key="1">
    <source>
        <dbReference type="EMBL" id="KAK1118036.1"/>
    </source>
</evidence>
<proteinExistence type="predicted"/>
<dbReference type="AlphaFoldDB" id="A0AA40FFG4"/>
<gene>
    <name evidence="1" type="ORF">K0M31_015483</name>
</gene>
<protein>
    <submittedName>
        <fullName evidence="1">Uncharacterized protein</fullName>
    </submittedName>
</protein>
<dbReference type="Proteomes" id="UP001177670">
    <property type="component" value="Unassembled WGS sequence"/>
</dbReference>
<evidence type="ECO:0000313" key="2">
    <source>
        <dbReference type="Proteomes" id="UP001177670"/>
    </source>
</evidence>
<dbReference type="EMBL" id="JAHYIQ010000046">
    <property type="protein sequence ID" value="KAK1118036.1"/>
    <property type="molecule type" value="Genomic_DNA"/>
</dbReference>